<dbReference type="PROSITE" id="PS50088">
    <property type="entry name" value="ANK_REPEAT"/>
    <property type="match status" value="1"/>
</dbReference>
<name>A0ABS8RS85_DATST</name>
<proteinExistence type="predicted"/>
<keyword evidence="3" id="KW-1185">Reference proteome</keyword>
<dbReference type="InterPro" id="IPR036770">
    <property type="entry name" value="Ankyrin_rpt-contain_sf"/>
</dbReference>
<dbReference type="PANTHER" id="PTHR24121">
    <property type="entry name" value="NO MECHANORECEPTOR POTENTIAL C, ISOFORM D-RELATED"/>
    <property type="match status" value="1"/>
</dbReference>
<gene>
    <name evidence="2" type="ORF">HAX54_000870</name>
</gene>
<evidence type="ECO:0000313" key="2">
    <source>
        <dbReference type="EMBL" id="MCD7449640.1"/>
    </source>
</evidence>
<dbReference type="Gene3D" id="1.25.40.20">
    <property type="entry name" value="Ankyrin repeat-containing domain"/>
    <property type="match status" value="1"/>
</dbReference>
<comment type="caution">
    <text evidence="2">The sequence shown here is derived from an EMBL/GenBank/DDBJ whole genome shotgun (WGS) entry which is preliminary data.</text>
</comment>
<dbReference type="Proteomes" id="UP000823775">
    <property type="component" value="Unassembled WGS sequence"/>
</dbReference>
<protein>
    <recommendedName>
        <fullName evidence="4">Ankyrin repeat protein</fullName>
    </recommendedName>
</protein>
<accession>A0ABS8RS85</accession>
<dbReference type="SMART" id="SM00248">
    <property type="entry name" value="ANK"/>
    <property type="match status" value="2"/>
</dbReference>
<sequence>LKLQQSATTKNPSKFYAIFGEKEANNRGDTILHFIAIHGNATALKLLIEERSLSSRDLRIKNKNGDTALHEATRFGRLEIGNMMVNLDSEIVLERNNKGETPYFMRP</sequence>
<dbReference type="PANTHER" id="PTHR24121:SF15">
    <property type="entry name" value="ANKYRIN REPEAT PROTEIN"/>
    <property type="match status" value="1"/>
</dbReference>
<dbReference type="SUPFAM" id="SSF48403">
    <property type="entry name" value="Ankyrin repeat"/>
    <property type="match status" value="1"/>
</dbReference>
<dbReference type="InterPro" id="IPR002110">
    <property type="entry name" value="Ankyrin_rpt"/>
</dbReference>
<feature type="repeat" description="ANK" evidence="1">
    <location>
        <begin position="64"/>
        <end position="96"/>
    </location>
</feature>
<reference evidence="2 3" key="1">
    <citation type="journal article" date="2021" name="BMC Genomics">
        <title>Datura genome reveals duplications of psychoactive alkaloid biosynthetic genes and high mutation rate following tissue culture.</title>
        <authorList>
            <person name="Rajewski A."/>
            <person name="Carter-House D."/>
            <person name="Stajich J."/>
            <person name="Litt A."/>
        </authorList>
    </citation>
    <scope>NUCLEOTIDE SEQUENCE [LARGE SCALE GENOMIC DNA]</scope>
    <source>
        <strain evidence="2">AR-01</strain>
    </source>
</reference>
<evidence type="ECO:0008006" key="4">
    <source>
        <dbReference type="Google" id="ProtNLM"/>
    </source>
</evidence>
<organism evidence="2 3">
    <name type="scientific">Datura stramonium</name>
    <name type="common">Jimsonweed</name>
    <name type="synonym">Common thornapple</name>
    <dbReference type="NCBI Taxonomy" id="4076"/>
    <lineage>
        <taxon>Eukaryota</taxon>
        <taxon>Viridiplantae</taxon>
        <taxon>Streptophyta</taxon>
        <taxon>Embryophyta</taxon>
        <taxon>Tracheophyta</taxon>
        <taxon>Spermatophyta</taxon>
        <taxon>Magnoliopsida</taxon>
        <taxon>eudicotyledons</taxon>
        <taxon>Gunneridae</taxon>
        <taxon>Pentapetalae</taxon>
        <taxon>asterids</taxon>
        <taxon>lamiids</taxon>
        <taxon>Solanales</taxon>
        <taxon>Solanaceae</taxon>
        <taxon>Solanoideae</taxon>
        <taxon>Datureae</taxon>
        <taxon>Datura</taxon>
    </lineage>
</organism>
<evidence type="ECO:0000313" key="3">
    <source>
        <dbReference type="Proteomes" id="UP000823775"/>
    </source>
</evidence>
<evidence type="ECO:0000256" key="1">
    <source>
        <dbReference type="PROSITE-ProRule" id="PRU00023"/>
    </source>
</evidence>
<keyword evidence="1" id="KW-0040">ANK repeat</keyword>
<dbReference type="Pfam" id="PF12796">
    <property type="entry name" value="Ank_2"/>
    <property type="match status" value="1"/>
</dbReference>
<feature type="non-terminal residue" evidence="2">
    <location>
        <position position="1"/>
    </location>
</feature>
<dbReference type="EMBL" id="JACEIK010000103">
    <property type="protein sequence ID" value="MCD7449640.1"/>
    <property type="molecule type" value="Genomic_DNA"/>
</dbReference>